<organism evidence="1 2">
    <name type="scientific">Brevibacillus laterosporus</name>
    <name type="common">Bacillus laterosporus</name>
    <dbReference type="NCBI Taxonomy" id="1465"/>
    <lineage>
        <taxon>Bacteria</taxon>
        <taxon>Bacillati</taxon>
        <taxon>Bacillota</taxon>
        <taxon>Bacilli</taxon>
        <taxon>Bacillales</taxon>
        <taxon>Paenibacillaceae</taxon>
        <taxon>Brevibacillus</taxon>
    </lineage>
</organism>
<evidence type="ECO:0000313" key="1">
    <source>
        <dbReference type="EMBL" id="MCZ0809575.1"/>
    </source>
</evidence>
<gene>
    <name evidence="1" type="ORF">O0554_22195</name>
</gene>
<dbReference type="SUPFAM" id="SSF52374">
    <property type="entry name" value="Nucleotidylyl transferase"/>
    <property type="match status" value="1"/>
</dbReference>
<comment type="caution">
    <text evidence="1">The sequence shown here is derived from an EMBL/GenBank/DDBJ whole genome shotgun (WGS) entry which is preliminary data.</text>
</comment>
<reference evidence="1" key="1">
    <citation type="submission" date="2022-09" db="EMBL/GenBank/DDBJ databases">
        <title>Genome analysis and characterization of larvicidal activity of Brevibacillus strains.</title>
        <authorList>
            <person name="Patrusheva E.V."/>
            <person name="Izotova A.O."/>
            <person name="Toshchakov S.V."/>
            <person name="Sineoky S.P."/>
        </authorList>
    </citation>
    <scope>NUCLEOTIDE SEQUENCE</scope>
    <source>
        <strain evidence="1">VKPM_B-13247</strain>
    </source>
</reference>
<dbReference type="AlphaFoldDB" id="A0AAP3DM09"/>
<dbReference type="Proteomes" id="UP001077662">
    <property type="component" value="Unassembled WGS sequence"/>
</dbReference>
<sequence>MVWPHENTYFTDEQGQQQLRKQCSTASIGCVACKQRLAEEIEQIVEPFRTRKQQLTEEQILDTLQQGAQKARLSAQKVLQEVRNAIGILMV</sequence>
<dbReference type="EMBL" id="JAPTNE010000038">
    <property type="protein sequence ID" value="MCZ0809575.1"/>
    <property type="molecule type" value="Genomic_DNA"/>
</dbReference>
<dbReference type="RefSeq" id="WP_258434582.1">
    <property type="nucleotide sequence ID" value="NZ_JANSGW010000038.1"/>
</dbReference>
<accession>A0AAP3DM09</accession>
<dbReference type="Gene3D" id="1.10.240.10">
    <property type="entry name" value="Tyrosyl-Transfer RNA Synthetase"/>
    <property type="match status" value="1"/>
</dbReference>
<name>A0AAP3DM09_BRELA</name>
<evidence type="ECO:0000313" key="2">
    <source>
        <dbReference type="Proteomes" id="UP001077662"/>
    </source>
</evidence>
<evidence type="ECO:0008006" key="3">
    <source>
        <dbReference type="Google" id="ProtNLM"/>
    </source>
</evidence>
<protein>
    <recommendedName>
        <fullName evidence="3">Tryptophan--tRNA ligase</fullName>
    </recommendedName>
</protein>
<proteinExistence type="predicted"/>